<dbReference type="InterPro" id="IPR032710">
    <property type="entry name" value="NTF2-like_dom_sf"/>
</dbReference>
<name>A0A1H7ZJH3_9HYPH</name>
<keyword evidence="1" id="KW-0732">Signal</keyword>
<dbReference type="AlphaFoldDB" id="A0A1H7ZJH3"/>
<organism evidence="3 4">
    <name type="scientific">Bosea lupini</name>
    <dbReference type="NCBI Taxonomy" id="1036779"/>
    <lineage>
        <taxon>Bacteria</taxon>
        <taxon>Pseudomonadati</taxon>
        <taxon>Pseudomonadota</taxon>
        <taxon>Alphaproteobacteria</taxon>
        <taxon>Hyphomicrobiales</taxon>
        <taxon>Boseaceae</taxon>
        <taxon>Bosea</taxon>
    </lineage>
</organism>
<dbReference type="OrthoDB" id="8088581at2"/>
<dbReference type="InterPro" id="IPR027843">
    <property type="entry name" value="DUF4440"/>
</dbReference>
<evidence type="ECO:0000256" key="1">
    <source>
        <dbReference type="SAM" id="SignalP"/>
    </source>
</evidence>
<dbReference type="Proteomes" id="UP000199664">
    <property type="component" value="Unassembled WGS sequence"/>
</dbReference>
<proteinExistence type="predicted"/>
<feature type="signal peptide" evidence="1">
    <location>
        <begin position="1"/>
        <end position="20"/>
    </location>
</feature>
<dbReference type="Gene3D" id="3.10.450.50">
    <property type="match status" value="1"/>
</dbReference>
<protein>
    <recommendedName>
        <fullName evidence="2">DUF4440 domain-containing protein</fullName>
    </recommendedName>
</protein>
<evidence type="ECO:0000313" key="3">
    <source>
        <dbReference type="EMBL" id="SEM57587.1"/>
    </source>
</evidence>
<keyword evidence="4" id="KW-1185">Reference proteome</keyword>
<accession>A0A1H7ZJH3</accession>
<dbReference type="Pfam" id="PF14534">
    <property type="entry name" value="DUF4440"/>
    <property type="match status" value="1"/>
</dbReference>
<dbReference type="STRING" id="1036779.SAMN04515666_114100"/>
<sequence>MLTKVFIALVALSFAAPAAAETETERAVTSLYERFVAAQNARDTKAVRALMWDSPSFVWISDGKAFWGADRMIERMSAFQRSDVWEVKPDRERARVVEVSPVSAVLYQPLKLTLGSRADPQRIAFLVNVLCVRTPDGWRVGALYTTEENPN</sequence>
<reference evidence="4" key="1">
    <citation type="submission" date="2016-10" db="EMBL/GenBank/DDBJ databases">
        <authorList>
            <person name="Varghese N."/>
            <person name="Submissions S."/>
        </authorList>
    </citation>
    <scope>NUCLEOTIDE SEQUENCE [LARGE SCALE GENOMIC DNA]</scope>
    <source>
        <strain evidence="4">LMG 26383,CCUG 61248,R- 45681</strain>
    </source>
</reference>
<feature type="chain" id="PRO_5011570973" description="DUF4440 domain-containing protein" evidence="1">
    <location>
        <begin position="21"/>
        <end position="151"/>
    </location>
</feature>
<dbReference type="SUPFAM" id="SSF54427">
    <property type="entry name" value="NTF2-like"/>
    <property type="match status" value="1"/>
</dbReference>
<evidence type="ECO:0000313" key="4">
    <source>
        <dbReference type="Proteomes" id="UP000199664"/>
    </source>
</evidence>
<gene>
    <name evidence="3" type="ORF">SAMN04515666_114100</name>
</gene>
<dbReference type="EMBL" id="FOAN01000014">
    <property type="protein sequence ID" value="SEM57587.1"/>
    <property type="molecule type" value="Genomic_DNA"/>
</dbReference>
<feature type="domain" description="DUF4440" evidence="2">
    <location>
        <begin position="28"/>
        <end position="139"/>
    </location>
</feature>
<dbReference type="RefSeq" id="WP_091842512.1">
    <property type="nucleotide sequence ID" value="NZ_FOAN01000014.1"/>
</dbReference>
<evidence type="ECO:0000259" key="2">
    <source>
        <dbReference type="Pfam" id="PF14534"/>
    </source>
</evidence>